<keyword evidence="2" id="KW-0238">DNA-binding</keyword>
<dbReference type="PANTHER" id="PTHR43280:SF2">
    <property type="entry name" value="HTH-TYPE TRANSCRIPTIONAL REGULATOR EXSA"/>
    <property type="match status" value="1"/>
</dbReference>
<accession>A0A917FR79</accession>
<feature type="domain" description="Response regulatory" evidence="6">
    <location>
        <begin position="3"/>
        <end position="120"/>
    </location>
</feature>
<dbReference type="GO" id="GO:0000160">
    <property type="term" value="P:phosphorelay signal transduction system"/>
    <property type="evidence" value="ECO:0007669"/>
    <property type="project" value="InterPro"/>
</dbReference>
<name>A0A917FR79_9BACL</name>
<dbReference type="SMART" id="SM00448">
    <property type="entry name" value="REC"/>
    <property type="match status" value="1"/>
</dbReference>
<dbReference type="AlphaFoldDB" id="A0A917FR79"/>
<dbReference type="Pfam" id="PF12833">
    <property type="entry name" value="HTH_18"/>
    <property type="match status" value="1"/>
</dbReference>
<evidence type="ECO:0000256" key="2">
    <source>
        <dbReference type="ARBA" id="ARBA00023125"/>
    </source>
</evidence>
<dbReference type="PROSITE" id="PS00041">
    <property type="entry name" value="HTH_ARAC_FAMILY_1"/>
    <property type="match status" value="1"/>
</dbReference>
<feature type="domain" description="HTH araC/xylS-type" evidence="5">
    <location>
        <begin position="433"/>
        <end position="531"/>
    </location>
</feature>
<evidence type="ECO:0008006" key="9">
    <source>
        <dbReference type="Google" id="ProtNLM"/>
    </source>
</evidence>
<dbReference type="Gene3D" id="1.10.10.60">
    <property type="entry name" value="Homeodomain-like"/>
    <property type="match status" value="2"/>
</dbReference>
<dbReference type="SUPFAM" id="SSF52172">
    <property type="entry name" value="CheY-like"/>
    <property type="match status" value="1"/>
</dbReference>
<reference evidence="7" key="1">
    <citation type="journal article" date="2014" name="Int. J. Syst. Evol. Microbiol.">
        <title>Complete genome sequence of Corynebacterium casei LMG S-19264T (=DSM 44701T), isolated from a smear-ripened cheese.</title>
        <authorList>
            <consortium name="US DOE Joint Genome Institute (JGI-PGF)"/>
            <person name="Walter F."/>
            <person name="Albersmeier A."/>
            <person name="Kalinowski J."/>
            <person name="Ruckert C."/>
        </authorList>
    </citation>
    <scope>NUCLEOTIDE SEQUENCE</scope>
    <source>
        <strain evidence="7">CGMCC 1.12987</strain>
    </source>
</reference>
<evidence type="ECO:0000256" key="4">
    <source>
        <dbReference type="PROSITE-ProRule" id="PRU00169"/>
    </source>
</evidence>
<dbReference type="InterPro" id="IPR001789">
    <property type="entry name" value="Sig_transdc_resp-reg_receiver"/>
</dbReference>
<keyword evidence="4" id="KW-0597">Phosphoprotein</keyword>
<dbReference type="InterPro" id="IPR011006">
    <property type="entry name" value="CheY-like_superfamily"/>
</dbReference>
<gene>
    <name evidence="7" type="ORF">GCM10010916_18050</name>
</gene>
<dbReference type="Pfam" id="PF00072">
    <property type="entry name" value="Response_reg"/>
    <property type="match status" value="1"/>
</dbReference>
<evidence type="ECO:0000259" key="6">
    <source>
        <dbReference type="PROSITE" id="PS50110"/>
    </source>
</evidence>
<keyword evidence="8" id="KW-1185">Reference proteome</keyword>
<dbReference type="InterPro" id="IPR009057">
    <property type="entry name" value="Homeodomain-like_sf"/>
</dbReference>
<dbReference type="GO" id="GO:0043565">
    <property type="term" value="F:sequence-specific DNA binding"/>
    <property type="evidence" value="ECO:0007669"/>
    <property type="project" value="InterPro"/>
</dbReference>
<sequence>MFKVMLVDDDLPVLEYFEKAVPWESLGLQLAGVYDSSKEALEAAMISMPDILITDIGMPELDGLELVKQLKTKAAQLKVLIVSCHNEFAYAQQALKYNVHEYLLKETIHADSISEVLRSLVQELETQNAIFQQTERLKQFENQHRSVIKKKLLRDLLYAPLWDEQDWMRQCRQQGVVLGHDSIIPVLCRVDRYSDIIRELRLTDETYEFAIDNIASEFLMDSGSGVFLPLDSTTAVLFFPASSSLHINDFDRVKDQLRGVQAAITHHLKSSTSYLIGGKINHSQLRSGLTEMLAERNRHFYDKDGMIRSFNKEPYATEDLFIYYAEAEQEFKRYLVNDNNAELKEVLQKWTAFIIHKRYHPSTVKEWLLKLMLDILIKLRTLKHYNSSYAEEVIHQKILQMDSIYHLEDWLLNYMEQITFPMDLSSVQNSIIVKAQNYVANHMEEKISMETVAGHLHLNPSYFSRIYKQGTGEGFIKYVTRVKMKEACRLLDNTNKTIEDISDQLGYENKSYFNKCFKNVLQISPIEYRGQK</sequence>
<keyword evidence="1" id="KW-0805">Transcription regulation</keyword>
<dbReference type="InterPro" id="IPR018062">
    <property type="entry name" value="HTH_AraC-typ_CS"/>
</dbReference>
<dbReference type="SMART" id="SM00342">
    <property type="entry name" value="HTH_ARAC"/>
    <property type="match status" value="1"/>
</dbReference>
<evidence type="ECO:0000313" key="7">
    <source>
        <dbReference type="EMBL" id="GGG01306.1"/>
    </source>
</evidence>
<evidence type="ECO:0000259" key="5">
    <source>
        <dbReference type="PROSITE" id="PS01124"/>
    </source>
</evidence>
<dbReference type="CDD" id="cd17536">
    <property type="entry name" value="REC_YesN-like"/>
    <property type="match status" value="1"/>
</dbReference>
<proteinExistence type="predicted"/>
<feature type="modified residue" description="4-aspartylphosphate" evidence="4">
    <location>
        <position position="55"/>
    </location>
</feature>
<dbReference type="EMBL" id="BMGR01000005">
    <property type="protein sequence ID" value="GGG01306.1"/>
    <property type="molecule type" value="Genomic_DNA"/>
</dbReference>
<dbReference type="SUPFAM" id="SSF46689">
    <property type="entry name" value="Homeodomain-like"/>
    <property type="match status" value="2"/>
</dbReference>
<dbReference type="InterPro" id="IPR018060">
    <property type="entry name" value="HTH_AraC"/>
</dbReference>
<evidence type="ECO:0000256" key="3">
    <source>
        <dbReference type="ARBA" id="ARBA00023163"/>
    </source>
</evidence>
<evidence type="ECO:0000313" key="8">
    <source>
        <dbReference type="Proteomes" id="UP000644756"/>
    </source>
</evidence>
<protein>
    <recommendedName>
        <fullName evidence="9">DNA-binding response regulator</fullName>
    </recommendedName>
</protein>
<reference evidence="7" key="2">
    <citation type="submission" date="2020-09" db="EMBL/GenBank/DDBJ databases">
        <authorList>
            <person name="Sun Q."/>
            <person name="Zhou Y."/>
        </authorList>
    </citation>
    <scope>NUCLEOTIDE SEQUENCE</scope>
    <source>
        <strain evidence="7">CGMCC 1.12987</strain>
    </source>
</reference>
<dbReference type="GO" id="GO:0003700">
    <property type="term" value="F:DNA-binding transcription factor activity"/>
    <property type="evidence" value="ECO:0007669"/>
    <property type="project" value="InterPro"/>
</dbReference>
<dbReference type="Gene3D" id="3.40.50.2300">
    <property type="match status" value="1"/>
</dbReference>
<dbReference type="RefSeq" id="WP_188530734.1">
    <property type="nucleotide sequence ID" value="NZ_BMGR01000005.1"/>
</dbReference>
<organism evidence="7 8">
    <name type="scientific">Paenibacillus abyssi</name>
    <dbReference type="NCBI Taxonomy" id="1340531"/>
    <lineage>
        <taxon>Bacteria</taxon>
        <taxon>Bacillati</taxon>
        <taxon>Bacillota</taxon>
        <taxon>Bacilli</taxon>
        <taxon>Bacillales</taxon>
        <taxon>Paenibacillaceae</taxon>
        <taxon>Paenibacillus</taxon>
    </lineage>
</organism>
<evidence type="ECO:0000256" key="1">
    <source>
        <dbReference type="ARBA" id="ARBA00023015"/>
    </source>
</evidence>
<dbReference type="PANTHER" id="PTHR43280">
    <property type="entry name" value="ARAC-FAMILY TRANSCRIPTIONAL REGULATOR"/>
    <property type="match status" value="1"/>
</dbReference>
<dbReference type="PROSITE" id="PS01124">
    <property type="entry name" value="HTH_ARAC_FAMILY_2"/>
    <property type="match status" value="1"/>
</dbReference>
<dbReference type="Proteomes" id="UP000644756">
    <property type="component" value="Unassembled WGS sequence"/>
</dbReference>
<comment type="caution">
    <text evidence="7">The sequence shown here is derived from an EMBL/GenBank/DDBJ whole genome shotgun (WGS) entry which is preliminary data.</text>
</comment>
<keyword evidence="3" id="KW-0804">Transcription</keyword>
<dbReference type="PROSITE" id="PS50110">
    <property type="entry name" value="RESPONSE_REGULATORY"/>
    <property type="match status" value="1"/>
</dbReference>